<proteinExistence type="predicted"/>
<evidence type="ECO:0000259" key="2">
    <source>
        <dbReference type="PROSITE" id="PS51746"/>
    </source>
</evidence>
<comment type="caution">
    <text evidence="3">The sequence shown here is derived from an EMBL/GenBank/DDBJ whole genome shotgun (WGS) entry which is preliminary data.</text>
</comment>
<dbReference type="Gene3D" id="3.60.40.10">
    <property type="entry name" value="PPM-type phosphatase domain"/>
    <property type="match status" value="1"/>
</dbReference>
<dbReference type="PROSITE" id="PS51746">
    <property type="entry name" value="PPM_2"/>
    <property type="match status" value="1"/>
</dbReference>
<feature type="domain" description="PPM-type phosphatase" evidence="2">
    <location>
        <begin position="230"/>
        <end position="445"/>
    </location>
</feature>
<dbReference type="GO" id="GO:0004722">
    <property type="term" value="F:protein serine/threonine phosphatase activity"/>
    <property type="evidence" value="ECO:0007669"/>
    <property type="project" value="InterPro"/>
</dbReference>
<sequence length="445" mass="47843">MQDVNNQTQICSRPDNGFQRFATTIGKIVRLWHLVLEVLSGEALDVLLCGPILKILEAALLRASEELAAFEIHSLVQHGGEPDLARAFSFEVSQLRAAAKAAIADTSAAMDRSGSTAKSEEPAGEQLRSLTSRVSPVPFLLELPMPGANQEIVPERIAPDIQSVTPRARANTGFDSAASSQGNNSDDDSPPATLSQQGSRDWKPYLETLHFFGASLQQPLSSQESEALIKAGIAEEPIEAEAQQDNHRPAACTPKGFEAALASAFSRVDEDFGKGESAALVGTTVVVALVGSRQLYVANCGDSRAVLCRGNVAIPLTEDHKAAREDEVARIEALGGQILYWNGVRVMGVLAVSRAVGDHYLRPFVIARPEVTIIARRPEDELLLLASDGLWDVLSNQEAVILAKRCLRRARQRGASRQSAARIAATVLTRAAFDRGSRDNVTVAQ</sequence>
<dbReference type="AlphaFoldDB" id="A0AAW1NVE8"/>
<feature type="region of interest" description="Disordered" evidence="1">
    <location>
        <begin position="106"/>
        <end position="129"/>
    </location>
</feature>
<dbReference type="CDD" id="cd00143">
    <property type="entry name" value="PP2Cc"/>
    <property type="match status" value="1"/>
</dbReference>
<dbReference type="SMART" id="SM00332">
    <property type="entry name" value="PP2Cc"/>
    <property type="match status" value="1"/>
</dbReference>
<dbReference type="InterPro" id="IPR001932">
    <property type="entry name" value="PPM-type_phosphatase-like_dom"/>
</dbReference>
<dbReference type="InterPro" id="IPR015655">
    <property type="entry name" value="PP2C"/>
</dbReference>
<dbReference type="SUPFAM" id="SSF81606">
    <property type="entry name" value="PP2C-like"/>
    <property type="match status" value="1"/>
</dbReference>
<dbReference type="Pfam" id="PF00481">
    <property type="entry name" value="PP2C"/>
    <property type="match status" value="1"/>
</dbReference>
<gene>
    <name evidence="3" type="ORF">WJX73_006426</name>
</gene>
<reference evidence="3 4" key="1">
    <citation type="journal article" date="2024" name="Nat. Commun.">
        <title>Phylogenomics reveals the evolutionary origins of lichenization in chlorophyte algae.</title>
        <authorList>
            <person name="Puginier C."/>
            <person name="Libourel C."/>
            <person name="Otte J."/>
            <person name="Skaloud P."/>
            <person name="Haon M."/>
            <person name="Grisel S."/>
            <person name="Petersen M."/>
            <person name="Berrin J.G."/>
            <person name="Delaux P.M."/>
            <person name="Dal Grande F."/>
            <person name="Keller J."/>
        </authorList>
    </citation>
    <scope>NUCLEOTIDE SEQUENCE [LARGE SCALE GENOMIC DNA]</scope>
    <source>
        <strain evidence="3 4">SAG 2036</strain>
    </source>
</reference>
<accession>A0AAW1NVE8</accession>
<feature type="compositionally biased region" description="Polar residues" evidence="1">
    <location>
        <begin position="173"/>
        <end position="184"/>
    </location>
</feature>
<keyword evidence="4" id="KW-1185">Reference proteome</keyword>
<evidence type="ECO:0000313" key="4">
    <source>
        <dbReference type="Proteomes" id="UP001465755"/>
    </source>
</evidence>
<feature type="region of interest" description="Disordered" evidence="1">
    <location>
        <begin position="172"/>
        <end position="198"/>
    </location>
</feature>
<dbReference type="Proteomes" id="UP001465755">
    <property type="component" value="Unassembled WGS sequence"/>
</dbReference>
<protein>
    <recommendedName>
        <fullName evidence="2">PPM-type phosphatase domain-containing protein</fullName>
    </recommendedName>
</protein>
<evidence type="ECO:0000313" key="3">
    <source>
        <dbReference type="EMBL" id="KAK9795958.1"/>
    </source>
</evidence>
<dbReference type="PANTHER" id="PTHR47992">
    <property type="entry name" value="PROTEIN PHOSPHATASE"/>
    <property type="match status" value="1"/>
</dbReference>
<dbReference type="EMBL" id="JALJOQ010000120">
    <property type="protein sequence ID" value="KAK9795958.1"/>
    <property type="molecule type" value="Genomic_DNA"/>
</dbReference>
<dbReference type="InterPro" id="IPR036457">
    <property type="entry name" value="PPM-type-like_dom_sf"/>
</dbReference>
<organism evidence="3 4">
    <name type="scientific">Symbiochloris irregularis</name>
    <dbReference type="NCBI Taxonomy" id="706552"/>
    <lineage>
        <taxon>Eukaryota</taxon>
        <taxon>Viridiplantae</taxon>
        <taxon>Chlorophyta</taxon>
        <taxon>core chlorophytes</taxon>
        <taxon>Trebouxiophyceae</taxon>
        <taxon>Trebouxiales</taxon>
        <taxon>Trebouxiaceae</taxon>
        <taxon>Symbiochloris</taxon>
    </lineage>
</organism>
<evidence type="ECO:0000256" key="1">
    <source>
        <dbReference type="SAM" id="MobiDB-lite"/>
    </source>
</evidence>
<name>A0AAW1NVE8_9CHLO</name>